<dbReference type="RefSeq" id="WP_195650295.1">
    <property type="nucleotide sequence ID" value="NZ_JARZAK010000001.1"/>
</dbReference>
<proteinExistence type="predicted"/>
<accession>A0ABU5HKS2</accession>
<reference evidence="1 2" key="1">
    <citation type="submission" date="2023-04" db="EMBL/GenBank/DDBJ databases">
        <title>Bacteroides pacosi sp. nov., isolated from the fecal material of an alpaca.</title>
        <authorList>
            <person name="Miller S."/>
            <person name="Hendry M."/>
            <person name="King J."/>
            <person name="Sankaranarayanan K."/>
            <person name="Lawson P.A."/>
        </authorList>
    </citation>
    <scope>NUCLEOTIDE SEQUENCE [LARGE SCALE GENOMIC DNA]</scope>
    <source>
        <strain evidence="1 2">A2-P53</strain>
    </source>
</reference>
<dbReference type="Proteomes" id="UP001292913">
    <property type="component" value="Unassembled WGS sequence"/>
</dbReference>
<organism evidence="1 2">
    <name type="scientific">Bacteroides vicugnae</name>
    <dbReference type="NCBI Taxonomy" id="3037989"/>
    <lineage>
        <taxon>Bacteria</taxon>
        <taxon>Pseudomonadati</taxon>
        <taxon>Bacteroidota</taxon>
        <taxon>Bacteroidia</taxon>
        <taxon>Bacteroidales</taxon>
        <taxon>Bacteroidaceae</taxon>
        <taxon>Bacteroides</taxon>
    </lineage>
</organism>
<evidence type="ECO:0008006" key="3">
    <source>
        <dbReference type="Google" id="ProtNLM"/>
    </source>
</evidence>
<dbReference type="EMBL" id="JARZAK010000001">
    <property type="protein sequence ID" value="MDY7256586.1"/>
    <property type="molecule type" value="Genomic_DNA"/>
</dbReference>
<keyword evidence="2" id="KW-1185">Reference proteome</keyword>
<protein>
    <recommendedName>
        <fullName evidence="3">Lipoprotein</fullName>
    </recommendedName>
</protein>
<name>A0ABU5HKS2_9BACE</name>
<evidence type="ECO:0000313" key="1">
    <source>
        <dbReference type="EMBL" id="MDY7256586.1"/>
    </source>
</evidence>
<comment type="caution">
    <text evidence="1">The sequence shown here is derived from an EMBL/GenBank/DDBJ whole genome shotgun (WGS) entry which is preliminary data.</text>
</comment>
<gene>
    <name evidence="1" type="ORF">QHG74_02500</name>
</gene>
<dbReference type="PROSITE" id="PS51257">
    <property type="entry name" value="PROKAR_LIPOPROTEIN"/>
    <property type="match status" value="1"/>
</dbReference>
<evidence type="ECO:0000313" key="2">
    <source>
        <dbReference type="Proteomes" id="UP001292913"/>
    </source>
</evidence>
<sequence>MKKINFIFLILLLFQGCGRNVQKDLENIIADYQQQGKRIVMTSKEKHFVIYQNENALWINNLDEPERILLSSDSIMTKITFTMGFSKNGMPSIEQSYDQIKLEKYVFQDHMTSNFRLLDDNTIAFTHQYSEPNPWDPDGEDEIVWKDEYVYYLSKPDTVFFSRISPKIDILQNTRQDKVGLYVNYLAQAIDGSFSYGSVDGGIFEWNFDINEYGQIVQTNEIEYHNEETDVSMNFYLSDFSSKIQAQNVLTKIEKALDISFRKKIEEERKEQINSLIEESLTLEELSEIFANPIKAKKEYIGKTITISCKLEAIKEANGFFDKNGYKYKICCFALEAFGEWIDGYDLVGYTNDENFVDLSYPKKVVVKAILTSGTRRKFEFKDCELLAW</sequence>